<evidence type="ECO:0000256" key="2">
    <source>
        <dbReference type="ARBA" id="ARBA00004496"/>
    </source>
</evidence>
<organism evidence="11 12">
    <name type="scientific">Oncorhynchus tshawytscha</name>
    <name type="common">Chinook salmon</name>
    <name type="synonym">Salmo tshawytscha</name>
    <dbReference type="NCBI Taxonomy" id="74940"/>
    <lineage>
        <taxon>Eukaryota</taxon>
        <taxon>Metazoa</taxon>
        <taxon>Chordata</taxon>
        <taxon>Craniata</taxon>
        <taxon>Vertebrata</taxon>
        <taxon>Euteleostomi</taxon>
        <taxon>Actinopterygii</taxon>
        <taxon>Neopterygii</taxon>
        <taxon>Teleostei</taxon>
        <taxon>Protacanthopterygii</taxon>
        <taxon>Salmoniformes</taxon>
        <taxon>Salmonidae</taxon>
        <taxon>Salmoninae</taxon>
        <taxon>Oncorhynchus</taxon>
    </lineage>
</organism>
<evidence type="ECO:0000256" key="1">
    <source>
        <dbReference type="ARBA" id="ARBA00004123"/>
    </source>
</evidence>
<keyword evidence="6" id="KW-0539">Nucleus</keyword>
<protein>
    <recommendedName>
        <fullName evidence="4">Integrator complex subunit 7</fullName>
    </recommendedName>
</protein>
<feature type="domain" description="Integrator complex subunit 7 helical bundle" evidence="10">
    <location>
        <begin position="481"/>
        <end position="647"/>
    </location>
</feature>
<feature type="domain" description="Integrator complex subunit 7 N-terminal" evidence="9">
    <location>
        <begin position="175"/>
        <end position="471"/>
    </location>
</feature>
<dbReference type="AlphaFoldDB" id="A0A8C8F1Q6"/>
<dbReference type="InterPro" id="IPR011989">
    <property type="entry name" value="ARM-like"/>
</dbReference>
<dbReference type="Pfam" id="PF24436">
    <property type="entry name" value="INTS7_N"/>
    <property type="match status" value="2"/>
</dbReference>
<feature type="domain" description="Integrator complex subunit 7 C-terminal" evidence="8">
    <location>
        <begin position="759"/>
        <end position="873"/>
    </location>
</feature>
<dbReference type="InterPro" id="IPR056516">
    <property type="entry name" value="INTS7_N"/>
</dbReference>
<dbReference type="Ensembl" id="ENSOTST00005030535.2">
    <property type="protein sequence ID" value="ENSOTSP00005028267.1"/>
    <property type="gene ID" value="ENSOTSG00005013237.2"/>
</dbReference>
<evidence type="ECO:0000256" key="3">
    <source>
        <dbReference type="ARBA" id="ARBA00008565"/>
    </source>
</evidence>
<keyword evidence="12" id="KW-1185">Reference proteome</keyword>
<evidence type="ECO:0000256" key="7">
    <source>
        <dbReference type="SAM" id="MobiDB-lite"/>
    </source>
</evidence>
<dbReference type="SUPFAM" id="SSF48371">
    <property type="entry name" value="ARM repeat"/>
    <property type="match status" value="1"/>
</dbReference>
<feature type="region of interest" description="Disordered" evidence="7">
    <location>
        <begin position="892"/>
        <end position="925"/>
    </location>
</feature>
<keyword evidence="5" id="KW-0963">Cytoplasm</keyword>
<evidence type="ECO:0000259" key="9">
    <source>
        <dbReference type="Pfam" id="PF24436"/>
    </source>
</evidence>
<dbReference type="InterPro" id="IPR033060">
    <property type="entry name" value="INTS7"/>
</dbReference>
<evidence type="ECO:0000259" key="8">
    <source>
        <dbReference type="Pfam" id="PF22965"/>
    </source>
</evidence>
<comment type="similarity">
    <text evidence="3">Belongs to the Integrator subunit 7 family.</text>
</comment>
<feature type="compositionally biased region" description="Low complexity" evidence="7">
    <location>
        <begin position="892"/>
        <end position="917"/>
    </location>
</feature>
<evidence type="ECO:0000313" key="11">
    <source>
        <dbReference type="Ensembl" id="ENSOTSP00005028267.1"/>
    </source>
</evidence>
<comment type="subcellular location">
    <subcellularLocation>
        <location evidence="2">Cytoplasm</location>
    </subcellularLocation>
    <subcellularLocation>
        <location evidence="1">Nucleus</location>
    </subcellularLocation>
</comment>
<dbReference type="GO" id="GO:0032039">
    <property type="term" value="C:integrator complex"/>
    <property type="evidence" value="ECO:0007669"/>
    <property type="project" value="InterPro"/>
</dbReference>
<evidence type="ECO:0000313" key="12">
    <source>
        <dbReference type="Proteomes" id="UP000694402"/>
    </source>
</evidence>
<dbReference type="Pfam" id="PF24437">
    <property type="entry name" value="INTS7_HB"/>
    <property type="match status" value="1"/>
</dbReference>
<name>A0A8C8F1Q6_ONCTS</name>
<dbReference type="GeneTree" id="ENSGT00390000011724"/>
<evidence type="ECO:0000256" key="4">
    <source>
        <dbReference type="ARBA" id="ARBA00015336"/>
    </source>
</evidence>
<dbReference type="InterPro" id="IPR056517">
    <property type="entry name" value="INTS7_HB"/>
</dbReference>
<evidence type="ECO:0000256" key="6">
    <source>
        <dbReference type="ARBA" id="ARBA00023242"/>
    </source>
</evidence>
<sequence>MSLSTARSFLSEAGYGEQELDANSALMELDKGLRSGKLGEQCEAVVLFPKLFQKYPFPILINSAFLKLADIFRLGNNFLRLCVLKVTQQSEKHLEKILNVDEFVKRVFSVIHSNDPVARAITLRMLGSLATIIPERKNAHHSVHQSLDSHDNVEVEAAIFASAFSMWSMLSAQILIPMLQHMHHNASLASSSRELLQQLVTSYPSTPMVIVTLHTFTQLAASSLIDIPKQVLQLLLQYLKEDPRKAVKRLAIQDLKLLAKKAPHLWNRDNTQTLCECALSSPYNSLKLGMLSVLSTLSGTIAIKQYFNPGTGGASAPPRLTDLVKLVQECCYHSNLAVAAHGVTVLANIAISCPEKDMMQLEQDTVMGLESLLVLCSQDDSPRAQATLKTALTSLVQLLKSRPHLSQSAVEFLLCQLHLARDPSRVLMCHALAAIATQLPVLGEGMLGDLVDLYRVASHSSTDKQQELLVRDTQIFGNGCHEFSSELYQSLRTRVASEHFYFWLNSLKEFSQAEQCLNGLEDGDYSAAMTAIAEALRSYQKGIASLTAASTPLSPLSYQCDFVKLRIDTLQGLSQLICTCNSLKTSPPPAIATTIALTSGNELQRCGRIAMQMRVSMDEFRSLAARYADLYQSSFDADSATLRNFTLVWTFQLIQSEFYQNSFYFVKILLKQMGYLSVLPSSFQDYGTLGSVQTESEYERRMMSVFNHVLEEVEGLSRKHPPVSYLHTGCLCDAVIALLKVPLSFQRYFFQKLQSTSIKLALSPSPRTPTEPIPVQNNQQLTLKVEGVVQHGSTPGLFRKIQSVCLNVSSSLQSKTGGPEYKIPLDSNTNEIEQRVEPHNDYFSTQFLLNFSILGSHMVNVEASVVDESGIEWKTGPKTTVSVKSLEDPYAQQLRHNQQQQQQAQQARPETAPAPQRSSVYARFQ</sequence>
<dbReference type="InterPro" id="IPR054519">
    <property type="entry name" value="INTS7_C"/>
</dbReference>
<reference evidence="11" key="2">
    <citation type="submission" date="2025-09" db="UniProtKB">
        <authorList>
            <consortium name="Ensembl"/>
        </authorList>
    </citation>
    <scope>IDENTIFICATION</scope>
</reference>
<dbReference type="InterPro" id="IPR016024">
    <property type="entry name" value="ARM-type_fold"/>
</dbReference>
<accession>A0A8C8F1Q6</accession>
<dbReference type="Proteomes" id="UP000694402">
    <property type="component" value="Unassembled WGS sequence"/>
</dbReference>
<dbReference type="GO" id="GO:0005737">
    <property type="term" value="C:cytoplasm"/>
    <property type="evidence" value="ECO:0007669"/>
    <property type="project" value="UniProtKB-SubCell"/>
</dbReference>
<dbReference type="GO" id="GO:0034472">
    <property type="term" value="P:snRNA 3'-end processing"/>
    <property type="evidence" value="ECO:0007669"/>
    <property type="project" value="TreeGrafter"/>
</dbReference>
<proteinExistence type="inferred from homology"/>
<reference evidence="11" key="1">
    <citation type="submission" date="2025-08" db="UniProtKB">
        <authorList>
            <consortium name="Ensembl"/>
        </authorList>
    </citation>
    <scope>IDENTIFICATION</scope>
</reference>
<feature type="domain" description="Integrator complex subunit 7 N-terminal" evidence="9">
    <location>
        <begin position="26"/>
        <end position="163"/>
    </location>
</feature>
<evidence type="ECO:0000256" key="5">
    <source>
        <dbReference type="ARBA" id="ARBA00022490"/>
    </source>
</evidence>
<gene>
    <name evidence="11" type="primary">INTS7</name>
</gene>
<dbReference type="Pfam" id="PF22965">
    <property type="entry name" value="INTS7_C"/>
    <property type="match status" value="1"/>
</dbReference>
<dbReference type="PANTHER" id="PTHR13322:SF2">
    <property type="entry name" value="INTEGRATOR COMPLEX SUBUNIT 7"/>
    <property type="match status" value="1"/>
</dbReference>
<evidence type="ECO:0000259" key="10">
    <source>
        <dbReference type="Pfam" id="PF24437"/>
    </source>
</evidence>
<dbReference type="Gene3D" id="1.25.10.10">
    <property type="entry name" value="Leucine-rich Repeat Variant"/>
    <property type="match status" value="1"/>
</dbReference>
<dbReference type="PANTHER" id="PTHR13322">
    <property type="entry name" value="C1ORF73 PROTEIN"/>
    <property type="match status" value="1"/>
</dbReference>